<dbReference type="AlphaFoldDB" id="A0A0K8PQU4"/>
<keyword evidence="4" id="KW-1185">Reference proteome</keyword>
<dbReference type="Proteomes" id="UP000053859">
    <property type="component" value="Unassembled WGS sequence"/>
</dbReference>
<evidence type="ECO:0000313" key="4">
    <source>
        <dbReference type="Proteomes" id="UP000053859"/>
    </source>
</evidence>
<dbReference type="Pfam" id="PF07944">
    <property type="entry name" value="Beta-AFase-like_GH127_cat"/>
    <property type="match status" value="1"/>
</dbReference>
<gene>
    <name evidence="3" type="ORF">SAZU_5131</name>
</gene>
<accession>A0A0K8PQU4</accession>
<feature type="domain" description="Non-reducing end beta-L-arabinofuranosidase-like GH127 catalytic" evidence="2">
    <location>
        <begin position="1"/>
        <end position="53"/>
    </location>
</feature>
<dbReference type="EMBL" id="DF968329">
    <property type="protein sequence ID" value="GAP50275.1"/>
    <property type="molecule type" value="Genomic_DNA"/>
</dbReference>
<dbReference type="PATRIC" id="fig|146537.3.peg.5399"/>
<reference evidence="3" key="1">
    <citation type="journal article" date="2015" name="Genome Announc.">
        <title>Draft Genome Sequence of Thiostrepton-Producing Streptomyces azureus ATCC 14921.</title>
        <authorList>
            <person name="Sakihara K."/>
            <person name="Maeda J."/>
            <person name="Tashiro K."/>
            <person name="Fujino Y."/>
            <person name="Kuhara S."/>
            <person name="Ohshima T."/>
            <person name="Ogata S."/>
            <person name="Doi K."/>
        </authorList>
    </citation>
    <scope>NUCLEOTIDE SEQUENCE [LARGE SCALE GENOMIC DNA]</scope>
    <source>
        <strain evidence="3">ATCC14921</strain>
    </source>
</reference>
<proteinExistence type="predicted"/>
<organism evidence="3 4">
    <name type="scientific">Streptomyces azureus</name>
    <dbReference type="NCBI Taxonomy" id="146537"/>
    <lineage>
        <taxon>Bacteria</taxon>
        <taxon>Bacillati</taxon>
        <taxon>Actinomycetota</taxon>
        <taxon>Actinomycetes</taxon>
        <taxon>Kitasatosporales</taxon>
        <taxon>Streptomycetaceae</taxon>
        <taxon>Streptomyces</taxon>
    </lineage>
</organism>
<sequence>MCEAQADLADITGTDRYAALARRFLDRSLLRPLREHRDVLDAVAAGENNPKATTCSRDRTHGPAAPTG</sequence>
<feature type="region of interest" description="Disordered" evidence="1">
    <location>
        <begin position="44"/>
        <end position="68"/>
    </location>
</feature>
<protein>
    <recommendedName>
        <fullName evidence="2">Non-reducing end beta-L-arabinofuranosidase-like GH127 catalytic domain-containing protein</fullName>
    </recommendedName>
</protein>
<name>A0A0K8PQU4_STRAJ</name>
<evidence type="ECO:0000256" key="1">
    <source>
        <dbReference type="SAM" id="MobiDB-lite"/>
    </source>
</evidence>
<evidence type="ECO:0000259" key="2">
    <source>
        <dbReference type="Pfam" id="PF07944"/>
    </source>
</evidence>
<dbReference type="InterPro" id="IPR012878">
    <property type="entry name" value="Beta-AFase-like_GH127_cat"/>
</dbReference>
<evidence type="ECO:0000313" key="3">
    <source>
        <dbReference type="EMBL" id="GAP50275.1"/>
    </source>
</evidence>
<dbReference type="RefSeq" id="WP_059420483.1">
    <property type="nucleotide sequence ID" value="NZ_JBMVCF010000014.1"/>
</dbReference>